<dbReference type="NCBIfam" id="TIGR01552">
    <property type="entry name" value="phd_fam"/>
    <property type="match status" value="1"/>
</dbReference>
<evidence type="ECO:0008006" key="3">
    <source>
        <dbReference type="Google" id="ProtNLM"/>
    </source>
</evidence>
<comment type="caution">
    <text evidence="2">The sequence shown here is derived from an EMBL/GenBank/DDBJ whole genome shotgun (WGS) entry which is preliminary data.</text>
</comment>
<proteinExistence type="inferred from homology"/>
<organism evidence="2">
    <name type="scientific">marine sediment metagenome</name>
    <dbReference type="NCBI Taxonomy" id="412755"/>
    <lineage>
        <taxon>unclassified sequences</taxon>
        <taxon>metagenomes</taxon>
        <taxon>ecological metagenomes</taxon>
    </lineage>
</organism>
<dbReference type="SUPFAM" id="SSF143120">
    <property type="entry name" value="YefM-like"/>
    <property type="match status" value="1"/>
</dbReference>
<protein>
    <recommendedName>
        <fullName evidence="3">Prevent-host-death family protein</fullName>
    </recommendedName>
</protein>
<evidence type="ECO:0000256" key="1">
    <source>
        <dbReference type="ARBA" id="ARBA00009981"/>
    </source>
</evidence>
<comment type="similarity">
    <text evidence="1">Belongs to the phD/YefM antitoxin family.</text>
</comment>
<dbReference type="InterPro" id="IPR036165">
    <property type="entry name" value="YefM-like_sf"/>
</dbReference>
<name>X0W447_9ZZZZ</name>
<accession>X0W447</accession>
<dbReference type="AlphaFoldDB" id="X0W447"/>
<reference evidence="2" key="1">
    <citation type="journal article" date="2014" name="Front. Microbiol.">
        <title>High frequency of phylogenetically diverse reductive dehalogenase-homologous genes in deep subseafloor sedimentary metagenomes.</title>
        <authorList>
            <person name="Kawai M."/>
            <person name="Futagami T."/>
            <person name="Toyoda A."/>
            <person name="Takaki Y."/>
            <person name="Nishi S."/>
            <person name="Hori S."/>
            <person name="Arai W."/>
            <person name="Tsubouchi T."/>
            <person name="Morono Y."/>
            <person name="Uchiyama I."/>
            <person name="Ito T."/>
            <person name="Fujiyama A."/>
            <person name="Inagaki F."/>
            <person name="Takami H."/>
        </authorList>
    </citation>
    <scope>NUCLEOTIDE SEQUENCE</scope>
    <source>
        <strain evidence="2">Expedition CK06-06</strain>
    </source>
</reference>
<evidence type="ECO:0000313" key="2">
    <source>
        <dbReference type="EMBL" id="GAG18087.1"/>
    </source>
</evidence>
<sequence>MNKQYVEFDDLERDFEGYLDRVVRDGIVVVITAQSIPLAAIVPLPLWERLQKTNGGIENVESL</sequence>
<gene>
    <name evidence="2" type="ORF">S01H1_60119</name>
</gene>
<dbReference type="EMBL" id="BARS01039365">
    <property type="protein sequence ID" value="GAG18087.1"/>
    <property type="molecule type" value="Genomic_DNA"/>
</dbReference>